<keyword evidence="3" id="KW-1185">Reference proteome</keyword>
<gene>
    <name evidence="2" type="ORF">QTP70_033612</name>
</gene>
<evidence type="ECO:0000256" key="1">
    <source>
        <dbReference type="SAM" id="MobiDB-lite"/>
    </source>
</evidence>
<feature type="compositionally biased region" description="Basic and acidic residues" evidence="1">
    <location>
        <begin position="92"/>
        <end position="101"/>
    </location>
</feature>
<comment type="caution">
    <text evidence="2">The sequence shown here is derived from an EMBL/GenBank/DDBJ whole genome shotgun (WGS) entry which is preliminary data.</text>
</comment>
<dbReference type="EMBL" id="JAUCMX010000025">
    <property type="protein sequence ID" value="KAK3511223.1"/>
    <property type="molecule type" value="Genomic_DNA"/>
</dbReference>
<sequence>MIRDGCTMKITKSLSRAALKSGVTVRGVCGDMRKEKQLTHPATHTQGKFGDSTSYDDVILEDDSGNMPHDSASLVCKRRPHPINSNPSCLIEDPKQISERT</sequence>
<evidence type="ECO:0000313" key="2">
    <source>
        <dbReference type="EMBL" id="KAK3511223.1"/>
    </source>
</evidence>
<protein>
    <submittedName>
        <fullName evidence="2">Uncharacterized protein</fullName>
    </submittedName>
</protein>
<evidence type="ECO:0000313" key="3">
    <source>
        <dbReference type="Proteomes" id="UP001274896"/>
    </source>
</evidence>
<dbReference type="Proteomes" id="UP001274896">
    <property type="component" value="Unassembled WGS sequence"/>
</dbReference>
<name>A0AAE0Q1F4_9TELE</name>
<reference evidence="2" key="1">
    <citation type="submission" date="2023-06" db="EMBL/GenBank/DDBJ databases">
        <title>Male Hemibagrus guttatus genome.</title>
        <authorList>
            <person name="Bian C."/>
        </authorList>
    </citation>
    <scope>NUCLEOTIDE SEQUENCE</scope>
    <source>
        <strain evidence="2">Male_cb2023</strain>
        <tissue evidence="2">Muscle</tissue>
    </source>
</reference>
<dbReference type="AlphaFoldDB" id="A0AAE0Q1F4"/>
<proteinExistence type="predicted"/>
<organism evidence="2 3">
    <name type="scientific">Hemibagrus guttatus</name>
    <dbReference type="NCBI Taxonomy" id="175788"/>
    <lineage>
        <taxon>Eukaryota</taxon>
        <taxon>Metazoa</taxon>
        <taxon>Chordata</taxon>
        <taxon>Craniata</taxon>
        <taxon>Vertebrata</taxon>
        <taxon>Euteleostomi</taxon>
        <taxon>Actinopterygii</taxon>
        <taxon>Neopterygii</taxon>
        <taxon>Teleostei</taxon>
        <taxon>Ostariophysi</taxon>
        <taxon>Siluriformes</taxon>
        <taxon>Bagridae</taxon>
        <taxon>Hemibagrus</taxon>
    </lineage>
</organism>
<feature type="region of interest" description="Disordered" evidence="1">
    <location>
        <begin position="36"/>
        <end position="101"/>
    </location>
</feature>
<accession>A0AAE0Q1F4</accession>
<feature type="non-terminal residue" evidence="2">
    <location>
        <position position="101"/>
    </location>
</feature>
<feature type="compositionally biased region" description="Polar residues" evidence="1">
    <location>
        <begin position="40"/>
        <end position="55"/>
    </location>
</feature>